<gene>
    <name evidence="1" type="ORF">CPAG_00025</name>
</gene>
<proteinExistence type="predicted"/>
<name>A0A0J6ET55_COCPO</name>
<dbReference type="VEuPathDB" id="FungiDB:CPAG_00025"/>
<reference evidence="2" key="2">
    <citation type="journal article" date="2009" name="Genome Res.">
        <title>Comparative genomic analyses of the human fungal pathogens Coccidioides and their relatives.</title>
        <authorList>
            <person name="Sharpton T.J."/>
            <person name="Stajich J.E."/>
            <person name="Rounsley S.D."/>
            <person name="Gardner M.J."/>
            <person name="Wortman J.R."/>
            <person name="Jordar V.S."/>
            <person name="Maiti R."/>
            <person name="Kodira C.D."/>
            <person name="Neafsey D.E."/>
            <person name="Zeng Q."/>
            <person name="Hung C.-Y."/>
            <person name="McMahan C."/>
            <person name="Muszewska A."/>
            <person name="Grynberg M."/>
            <person name="Mandel M.A."/>
            <person name="Kellner E.M."/>
            <person name="Barker B.M."/>
            <person name="Galgiani J.N."/>
            <person name="Orbach M.J."/>
            <person name="Kirkland T.N."/>
            <person name="Cole G.T."/>
            <person name="Henn M.R."/>
            <person name="Birren B.W."/>
            <person name="Taylor J.W."/>
        </authorList>
    </citation>
    <scope>NUCLEOTIDE SEQUENCE [LARGE SCALE GENOMIC DNA]</scope>
    <source>
        <strain evidence="2">RMSCC 3488</strain>
    </source>
</reference>
<sequence length="131" mass="14300">MPFMDHKCDPVGCLQAKKHTKVPDFAMQALRVEAVSLGGCSRAMEGVHWRRGLERVKDCSHPCFDGSRAGCIVCKVLQNQHARSDSAEKAIVTFSAQLDARGADSAKVRCTHDGQSWHAGGTDPKEPEHLC</sequence>
<organism evidence="1 2">
    <name type="scientific">Coccidioides posadasii RMSCC 3488</name>
    <dbReference type="NCBI Taxonomy" id="454284"/>
    <lineage>
        <taxon>Eukaryota</taxon>
        <taxon>Fungi</taxon>
        <taxon>Dikarya</taxon>
        <taxon>Ascomycota</taxon>
        <taxon>Pezizomycotina</taxon>
        <taxon>Eurotiomycetes</taxon>
        <taxon>Eurotiomycetidae</taxon>
        <taxon>Onygenales</taxon>
        <taxon>Onygenaceae</taxon>
        <taxon>Coccidioides</taxon>
    </lineage>
</organism>
<evidence type="ECO:0000313" key="2">
    <source>
        <dbReference type="Proteomes" id="UP000054567"/>
    </source>
</evidence>
<evidence type="ECO:0000313" key="1">
    <source>
        <dbReference type="EMBL" id="KMM63671.1"/>
    </source>
</evidence>
<reference evidence="2" key="3">
    <citation type="journal article" date="2010" name="Genome Res.">
        <title>Population genomic sequencing of Coccidioides fungi reveals recent hybridization and transposon control.</title>
        <authorList>
            <person name="Neafsey D.E."/>
            <person name="Barker B.M."/>
            <person name="Sharpton T.J."/>
            <person name="Stajich J.E."/>
            <person name="Park D.J."/>
            <person name="Whiston E."/>
            <person name="Hung C.-Y."/>
            <person name="McMahan C."/>
            <person name="White J."/>
            <person name="Sykes S."/>
            <person name="Heiman D."/>
            <person name="Young S."/>
            <person name="Zeng Q."/>
            <person name="Abouelleil A."/>
            <person name="Aftuck L."/>
            <person name="Bessette D."/>
            <person name="Brown A."/>
            <person name="FitzGerald M."/>
            <person name="Lui A."/>
            <person name="Macdonald J.P."/>
            <person name="Priest M."/>
            <person name="Orbach M.J."/>
            <person name="Galgiani J.N."/>
            <person name="Kirkland T.N."/>
            <person name="Cole G.T."/>
            <person name="Birren B.W."/>
            <person name="Henn M.R."/>
            <person name="Taylor J.W."/>
            <person name="Rounsley S.D."/>
        </authorList>
    </citation>
    <scope>NUCLEOTIDE SEQUENCE [LARGE SCALE GENOMIC DNA]</scope>
    <source>
        <strain evidence="2">RMSCC 3488</strain>
    </source>
</reference>
<accession>A0A0J6ET55</accession>
<dbReference type="AlphaFoldDB" id="A0A0J6ET55"/>
<protein>
    <submittedName>
        <fullName evidence="1">Uncharacterized protein</fullName>
    </submittedName>
</protein>
<reference evidence="1 2" key="1">
    <citation type="submission" date="2007-06" db="EMBL/GenBank/DDBJ databases">
        <title>The Genome Sequence of Coccidioides posadasii RMSCC_3488.</title>
        <authorList>
            <consortium name="Coccidioides Genome Resources Consortium"/>
            <consortium name="The Broad Institute Genome Sequencing Platform"/>
            <person name="Henn M.R."/>
            <person name="Sykes S."/>
            <person name="Young S."/>
            <person name="Jaffe D."/>
            <person name="Berlin A."/>
            <person name="Alvarez P."/>
            <person name="Butler J."/>
            <person name="Gnerre S."/>
            <person name="Grabherr M."/>
            <person name="Mauceli E."/>
            <person name="Brockman W."/>
            <person name="Kodira C."/>
            <person name="Alvarado L."/>
            <person name="Zeng Q."/>
            <person name="Crawford M."/>
            <person name="Antoine C."/>
            <person name="Devon K."/>
            <person name="Galgiani J."/>
            <person name="Orsborn K."/>
            <person name="Lewis M.L."/>
            <person name="Nusbaum C."/>
            <person name="Galagan J."/>
            <person name="Birren B."/>
        </authorList>
    </citation>
    <scope>NUCLEOTIDE SEQUENCE [LARGE SCALE GENOMIC DNA]</scope>
    <source>
        <strain evidence="1 2">RMSCC 3488</strain>
    </source>
</reference>
<dbReference type="Proteomes" id="UP000054567">
    <property type="component" value="Unassembled WGS sequence"/>
</dbReference>
<dbReference type="EMBL" id="DS268109">
    <property type="protein sequence ID" value="KMM63671.1"/>
    <property type="molecule type" value="Genomic_DNA"/>
</dbReference>